<name>A0A5P8N6C9_9GEMI</name>
<evidence type="ECO:0000256" key="8">
    <source>
        <dbReference type="ARBA" id="ARBA00023296"/>
    </source>
</evidence>
<reference evidence="10" key="1">
    <citation type="submission" date="2019-05" db="EMBL/GenBank/DDBJ databases">
        <title>Diversity of sweet potato viruses in China.</title>
        <authorList>
            <person name="Wang Y."/>
            <person name="Zhang Z."/>
            <person name="Qiao Q."/>
            <person name="Qin Y."/>
            <person name="Zhang D."/>
            <person name="Wang S."/>
            <person name="Tian Y."/>
            <person name="Zhao F."/>
        </authorList>
    </citation>
    <scope>NUCLEOTIDE SEQUENCE</scope>
    <source>
        <strain evidence="10">Hebei20-2017</strain>
    </source>
</reference>
<evidence type="ECO:0000256" key="3">
    <source>
        <dbReference type="ARBA" id="ARBA00018091"/>
    </source>
</evidence>
<organism evidence="10">
    <name type="scientific">Sweet potato leaf curl Hubei virus</name>
    <dbReference type="NCBI Taxonomy" id="2282485"/>
    <lineage>
        <taxon>Viruses</taxon>
        <taxon>Monodnaviria</taxon>
        <taxon>Shotokuvirae</taxon>
        <taxon>Cressdnaviricota</taxon>
        <taxon>Repensiviricetes</taxon>
        <taxon>Geplafuvirales</taxon>
        <taxon>Geminiviridae</taxon>
        <taxon>Begomovirus</taxon>
        <taxon>Begomovirus ipomoeahubeiense</taxon>
    </lineage>
</organism>
<keyword evidence="8" id="KW-1160">Virus entry into host cell</keyword>
<keyword evidence="4" id="KW-1140">T=1 icosahedral capsid protein</keyword>
<evidence type="ECO:0000256" key="2">
    <source>
        <dbReference type="ARBA" id="ARBA00005468"/>
    </source>
</evidence>
<protein>
    <recommendedName>
        <fullName evidence="3">Capsid protein</fullName>
    </recommendedName>
    <alternativeName>
        <fullName evidence="9">Coat protein</fullName>
    </alternativeName>
</protein>
<evidence type="ECO:0000256" key="1">
    <source>
        <dbReference type="ARBA" id="ARBA00004328"/>
    </source>
</evidence>
<dbReference type="InterPro" id="IPR000650">
    <property type="entry name" value="Gem_coat_AR1"/>
</dbReference>
<proteinExistence type="inferred from homology"/>
<keyword evidence="7" id="KW-0946">Virion</keyword>
<dbReference type="GO" id="GO:0005198">
    <property type="term" value="F:structural molecule activity"/>
    <property type="evidence" value="ECO:0007669"/>
    <property type="project" value="InterPro"/>
</dbReference>
<sequence length="261" mass="30140">MSDRLRVTRRYAPYSRRPQAARRLNFTTDIVPYVGNAAPLAAATYVPVPVKARKRTSRKRGDWIPRGCVGPCKVQDYEFKMDVPHGGTFVCVGWLGSDFTRGTGLTHRLGKRVCIKSMGFSGKVWMDDNIAKKDHTNIITFWLVRDRRPNKDPLTFSQLFHMFDNEPLTAKVRTDLRDRFRVLRTFSVTVSGGPYAHKEQAQVRRFFKGLNNHVIYNHKEEAKYENQLENAMLVYSASSHASNPVYQSLRVRAYFYDSHMN</sequence>
<dbReference type="EMBL" id="MK951972">
    <property type="protein sequence ID" value="QFR36395.1"/>
    <property type="molecule type" value="Genomic_DNA"/>
</dbReference>
<keyword evidence="6" id="KW-0167">Capsid protein</keyword>
<dbReference type="PRINTS" id="PR00224">
    <property type="entry name" value="GEMCOATAR1"/>
</dbReference>
<accession>A0A5P8N6C9</accession>
<dbReference type="InterPro" id="IPR029053">
    <property type="entry name" value="Viral_coat"/>
</dbReference>
<dbReference type="Pfam" id="PF00844">
    <property type="entry name" value="Gemini_coat"/>
    <property type="match status" value="1"/>
</dbReference>
<dbReference type="GO" id="GO:0043657">
    <property type="term" value="C:host cell"/>
    <property type="evidence" value="ECO:0007669"/>
    <property type="project" value="GOC"/>
</dbReference>
<comment type="subcellular location">
    <subcellularLocation>
        <location evidence="1">Virion</location>
    </subcellularLocation>
</comment>
<keyword evidence="5" id="KW-1163">Viral penetration into host nucleus</keyword>
<dbReference type="InterPro" id="IPR000263">
    <property type="entry name" value="GV_A/BR1_coat"/>
</dbReference>
<evidence type="ECO:0000256" key="7">
    <source>
        <dbReference type="ARBA" id="ARBA00022844"/>
    </source>
</evidence>
<evidence type="ECO:0000256" key="4">
    <source>
        <dbReference type="ARBA" id="ARBA00022431"/>
    </source>
</evidence>
<evidence type="ECO:0000256" key="9">
    <source>
        <dbReference type="ARBA" id="ARBA00031336"/>
    </source>
</evidence>
<dbReference type="PRINTS" id="PR00223">
    <property type="entry name" value="GEMCOATARBR1"/>
</dbReference>
<dbReference type="GO" id="GO:0075732">
    <property type="term" value="P:viral penetration into host nucleus"/>
    <property type="evidence" value="ECO:0007669"/>
    <property type="project" value="UniProtKB-KW"/>
</dbReference>
<evidence type="ECO:0000313" key="10">
    <source>
        <dbReference type="EMBL" id="QFR36395.1"/>
    </source>
</evidence>
<dbReference type="GO" id="GO:0046718">
    <property type="term" value="P:symbiont entry into host cell"/>
    <property type="evidence" value="ECO:0007669"/>
    <property type="project" value="UniProtKB-KW"/>
</dbReference>
<dbReference type="GO" id="GO:0039615">
    <property type="term" value="C:T=1 icosahedral viral capsid"/>
    <property type="evidence" value="ECO:0007669"/>
    <property type="project" value="UniProtKB-KW"/>
</dbReference>
<comment type="similarity">
    <text evidence="2">Belongs to the geminiviridae capsid protein family.</text>
</comment>
<evidence type="ECO:0000256" key="6">
    <source>
        <dbReference type="ARBA" id="ARBA00022561"/>
    </source>
</evidence>
<dbReference type="Gene3D" id="2.60.120.20">
    <property type="match status" value="1"/>
</dbReference>
<evidence type="ECO:0000256" key="5">
    <source>
        <dbReference type="ARBA" id="ARBA00022524"/>
    </source>
</evidence>